<dbReference type="AlphaFoldDB" id="A0A6J4QRW4"/>
<dbReference type="EMBL" id="CADCVB010000181">
    <property type="protein sequence ID" value="CAA9444708.1"/>
    <property type="molecule type" value="Genomic_DNA"/>
</dbReference>
<evidence type="ECO:0000313" key="2">
    <source>
        <dbReference type="EMBL" id="CAA9444708.1"/>
    </source>
</evidence>
<protein>
    <submittedName>
        <fullName evidence="2">MBL-fold metallo-hydrolase superfamily</fullName>
    </submittedName>
</protein>
<dbReference type="SUPFAM" id="SSF56281">
    <property type="entry name" value="Metallo-hydrolase/oxidoreductase"/>
    <property type="match status" value="1"/>
</dbReference>
<keyword evidence="2" id="KW-0378">Hydrolase</keyword>
<evidence type="ECO:0000259" key="1">
    <source>
        <dbReference type="SMART" id="SM00849"/>
    </source>
</evidence>
<accession>A0A6J4QRW4</accession>
<dbReference type="CDD" id="cd07726">
    <property type="entry name" value="ST1585-like_MBL-fold"/>
    <property type="match status" value="1"/>
</dbReference>
<dbReference type="GO" id="GO:0016787">
    <property type="term" value="F:hydrolase activity"/>
    <property type="evidence" value="ECO:0007669"/>
    <property type="project" value="UniProtKB-KW"/>
</dbReference>
<dbReference type="PANTHER" id="PTHR42951:SF22">
    <property type="entry name" value="METALLO BETA-LACTAMASE SUPERFAMILY LIPOPROTEIN"/>
    <property type="match status" value="1"/>
</dbReference>
<dbReference type="Gene3D" id="3.60.15.10">
    <property type="entry name" value="Ribonuclease Z/Hydroxyacylglutathione hydrolase-like"/>
    <property type="match status" value="1"/>
</dbReference>
<proteinExistence type="predicted"/>
<dbReference type="SMART" id="SM00849">
    <property type="entry name" value="Lactamase_B"/>
    <property type="match status" value="1"/>
</dbReference>
<dbReference type="InterPro" id="IPR037482">
    <property type="entry name" value="ST1585_MBL-fold"/>
</dbReference>
<dbReference type="InterPro" id="IPR036866">
    <property type="entry name" value="RibonucZ/Hydroxyglut_hydro"/>
</dbReference>
<dbReference type="InterPro" id="IPR050855">
    <property type="entry name" value="NDM-1-like"/>
</dbReference>
<sequence length="303" mass="33559">MKIETIDLGFMGTERIIASFLLTGEESAAIVETGPTTCIENLMRGLKDNGVAPEDVRQVFLTHIHLDHSGASGHLAERLPNAVFYVHEVGYPHLADPSKLLKSAARIYGEENMGELFGEAKAVPEDRLVKLEDGEELEAAGGLLSAHYTPGHAYHHLAFYEPESGHLFAGDVAGVRLPGQSYVKPPTPPPEVDVQAWKGSIEAIRKLEPGVLCPTHFGSYEDVGRHLGELEQRLEDWLLLVEERMDEERSQEDIAEELEARGDEEMLREGAGPEDSERYELAANYEMLVAGLMRYVTQQRESA</sequence>
<name>A0A6J4QRW4_9ACTN</name>
<dbReference type="Pfam" id="PF00753">
    <property type="entry name" value="Lactamase_B"/>
    <property type="match status" value="1"/>
</dbReference>
<dbReference type="InterPro" id="IPR001279">
    <property type="entry name" value="Metallo-B-lactamas"/>
</dbReference>
<reference evidence="2" key="1">
    <citation type="submission" date="2020-02" db="EMBL/GenBank/DDBJ databases">
        <authorList>
            <person name="Meier V. D."/>
        </authorList>
    </citation>
    <scope>NUCLEOTIDE SEQUENCE</scope>
    <source>
        <strain evidence="2">AVDCRST_MAG78</strain>
    </source>
</reference>
<feature type="domain" description="Metallo-beta-lactamase" evidence="1">
    <location>
        <begin position="16"/>
        <end position="216"/>
    </location>
</feature>
<gene>
    <name evidence="2" type="ORF">AVDCRST_MAG78-2765</name>
</gene>
<dbReference type="PANTHER" id="PTHR42951">
    <property type="entry name" value="METALLO-BETA-LACTAMASE DOMAIN-CONTAINING"/>
    <property type="match status" value="1"/>
</dbReference>
<organism evidence="2">
    <name type="scientific">uncultured Rubrobacteraceae bacterium</name>
    <dbReference type="NCBI Taxonomy" id="349277"/>
    <lineage>
        <taxon>Bacteria</taxon>
        <taxon>Bacillati</taxon>
        <taxon>Actinomycetota</taxon>
        <taxon>Rubrobacteria</taxon>
        <taxon>Rubrobacterales</taxon>
        <taxon>Rubrobacteraceae</taxon>
        <taxon>environmental samples</taxon>
    </lineage>
</organism>